<organism evidence="1 2">
    <name type="scientific">Paraburkholderia bryophila</name>
    <dbReference type="NCBI Taxonomy" id="420952"/>
    <lineage>
        <taxon>Bacteria</taxon>
        <taxon>Pseudomonadati</taxon>
        <taxon>Pseudomonadota</taxon>
        <taxon>Betaproteobacteria</taxon>
        <taxon>Burkholderiales</taxon>
        <taxon>Burkholderiaceae</taxon>
        <taxon>Paraburkholderia</taxon>
    </lineage>
</organism>
<accession>A0A7Y9W8T3</accession>
<dbReference type="AlphaFoldDB" id="A0A7Y9W8T3"/>
<gene>
    <name evidence="1" type="ORF">GGD41_002821</name>
</gene>
<evidence type="ECO:0008006" key="3">
    <source>
        <dbReference type="Google" id="ProtNLM"/>
    </source>
</evidence>
<proteinExistence type="predicted"/>
<comment type="caution">
    <text evidence="1">The sequence shown here is derived from an EMBL/GenBank/DDBJ whole genome shotgun (WGS) entry which is preliminary data.</text>
</comment>
<evidence type="ECO:0000313" key="1">
    <source>
        <dbReference type="EMBL" id="NYH15593.1"/>
    </source>
</evidence>
<protein>
    <recommendedName>
        <fullName evidence="3">Lumazine-binding protein</fullName>
    </recommendedName>
</protein>
<dbReference type="Proteomes" id="UP000572540">
    <property type="component" value="Unassembled WGS sequence"/>
</dbReference>
<sequence>MKSQLACRPGRSVDQCPHDPGACHVSQQPGNPWNIWHIDHSSPSDETFSSLFADTSTAAPCGIALWLSRAGAGLGSSQQTTTTLYSCRKARDMEIDNIQKALQIYFDVMYECDLEKFDWVFHPTSSLFTMKNGGFNLRPFALYRAEIATRTPPKSVSQPRVDEILQIGVLSPEIAFAQVRVRIFEKIFVDNLNLLKFEGRWMIVAKIFHHAETIAT</sequence>
<reference evidence="1 2" key="1">
    <citation type="submission" date="2020-07" db="EMBL/GenBank/DDBJ databases">
        <title>Exploring microbial biodiversity for novel pathways involved in the catabolism of aromatic compounds derived from lignin.</title>
        <authorList>
            <person name="Elkins J."/>
        </authorList>
    </citation>
    <scope>NUCLEOTIDE SEQUENCE [LARGE SCALE GENOMIC DNA]</scope>
    <source>
        <strain evidence="1 2">H2C3B</strain>
    </source>
</reference>
<dbReference type="Pfam" id="PF12893">
    <property type="entry name" value="Lumazine_bd_2"/>
    <property type="match status" value="1"/>
</dbReference>
<evidence type="ECO:0000313" key="2">
    <source>
        <dbReference type="Proteomes" id="UP000572540"/>
    </source>
</evidence>
<name>A0A7Y9W8T3_9BURK</name>
<dbReference type="SUPFAM" id="SSF54427">
    <property type="entry name" value="NTF2-like"/>
    <property type="match status" value="1"/>
</dbReference>
<dbReference type="EMBL" id="JACCAU010000001">
    <property type="protein sequence ID" value="NYH15593.1"/>
    <property type="molecule type" value="Genomic_DNA"/>
</dbReference>
<dbReference type="InterPro" id="IPR032710">
    <property type="entry name" value="NTF2-like_dom_sf"/>
</dbReference>
<dbReference type="Gene3D" id="3.10.450.50">
    <property type="match status" value="1"/>
</dbReference>
<dbReference type="InterPro" id="IPR039437">
    <property type="entry name" value="FrzH/put_lumazine-bd"/>
</dbReference>